<dbReference type="InterPro" id="IPR027417">
    <property type="entry name" value="P-loop_NTPase"/>
</dbReference>
<name>A0A4Q0P9J6_9FLAO</name>
<dbReference type="OrthoDB" id="9815896at2"/>
<dbReference type="Gene3D" id="3.40.50.300">
    <property type="entry name" value="P-loop containing nucleotide triphosphate hydrolases"/>
    <property type="match status" value="1"/>
</dbReference>
<accession>A0A4Q0P9J6</accession>
<dbReference type="SUPFAM" id="SSF52540">
    <property type="entry name" value="P-loop containing nucleoside triphosphate hydrolases"/>
    <property type="match status" value="1"/>
</dbReference>
<comment type="caution">
    <text evidence="11">The sequence shown here is derived from an EMBL/GenBank/DDBJ whole genome shotgun (WGS) entry which is preliminary data.</text>
</comment>
<dbReference type="GO" id="GO:0046872">
    <property type="term" value="F:metal ion binding"/>
    <property type="evidence" value="ECO:0007669"/>
    <property type="project" value="UniProtKB-KW"/>
</dbReference>
<dbReference type="InterPro" id="IPR003442">
    <property type="entry name" value="T6A_TsaE"/>
</dbReference>
<evidence type="ECO:0000256" key="3">
    <source>
        <dbReference type="ARBA" id="ARBA00019010"/>
    </source>
</evidence>
<evidence type="ECO:0000313" key="11">
    <source>
        <dbReference type="EMBL" id="RXG23394.1"/>
    </source>
</evidence>
<dbReference type="Proteomes" id="UP000289238">
    <property type="component" value="Unassembled WGS sequence"/>
</dbReference>
<dbReference type="GO" id="GO:0005737">
    <property type="term" value="C:cytoplasm"/>
    <property type="evidence" value="ECO:0007669"/>
    <property type="project" value="UniProtKB-SubCell"/>
</dbReference>
<dbReference type="RefSeq" id="WP_128756924.1">
    <property type="nucleotide sequence ID" value="NZ_QOVM01000002.1"/>
</dbReference>
<dbReference type="PANTHER" id="PTHR33540">
    <property type="entry name" value="TRNA THREONYLCARBAMOYLADENOSINE BIOSYNTHESIS PROTEIN TSAE"/>
    <property type="match status" value="1"/>
</dbReference>
<dbReference type="NCBIfam" id="TIGR00150">
    <property type="entry name" value="T6A_YjeE"/>
    <property type="match status" value="1"/>
</dbReference>
<evidence type="ECO:0000256" key="5">
    <source>
        <dbReference type="ARBA" id="ARBA00022694"/>
    </source>
</evidence>
<keyword evidence="4" id="KW-0963">Cytoplasm</keyword>
<evidence type="ECO:0000256" key="6">
    <source>
        <dbReference type="ARBA" id="ARBA00022723"/>
    </source>
</evidence>
<keyword evidence="7" id="KW-0547">Nucleotide-binding</keyword>
<comment type="similarity">
    <text evidence="2">Belongs to the TsaE family.</text>
</comment>
<comment type="subcellular location">
    <subcellularLocation>
        <location evidence="1">Cytoplasm</location>
    </subcellularLocation>
</comment>
<dbReference type="GO" id="GO:0002949">
    <property type="term" value="P:tRNA threonylcarbamoyladenosine modification"/>
    <property type="evidence" value="ECO:0007669"/>
    <property type="project" value="InterPro"/>
</dbReference>
<evidence type="ECO:0000256" key="9">
    <source>
        <dbReference type="ARBA" id="ARBA00022842"/>
    </source>
</evidence>
<gene>
    <name evidence="11" type="ORF">DSM00_1008</name>
</gene>
<protein>
    <recommendedName>
        <fullName evidence="3">tRNA threonylcarbamoyladenosine biosynthesis protein TsaE</fullName>
    </recommendedName>
    <alternativeName>
        <fullName evidence="10">t(6)A37 threonylcarbamoyladenosine biosynthesis protein TsaE</fullName>
    </alternativeName>
</protein>
<reference evidence="11 12" key="1">
    <citation type="submission" date="2018-07" db="EMBL/GenBank/DDBJ databases">
        <title>Leeuwenhoekiella genomics.</title>
        <authorList>
            <person name="Tahon G."/>
            <person name="Willems A."/>
        </authorList>
    </citation>
    <scope>NUCLEOTIDE SEQUENCE [LARGE SCALE GENOMIC DNA]</scope>
    <source>
        <strain evidence="11 12">LMG 22550</strain>
    </source>
</reference>
<evidence type="ECO:0000313" key="12">
    <source>
        <dbReference type="Proteomes" id="UP000289238"/>
    </source>
</evidence>
<organism evidence="11 12">
    <name type="scientific">Leeuwenhoekiella aequorea</name>
    <dbReference type="NCBI Taxonomy" id="283736"/>
    <lineage>
        <taxon>Bacteria</taxon>
        <taxon>Pseudomonadati</taxon>
        <taxon>Bacteroidota</taxon>
        <taxon>Flavobacteriia</taxon>
        <taxon>Flavobacteriales</taxon>
        <taxon>Flavobacteriaceae</taxon>
        <taxon>Leeuwenhoekiella</taxon>
    </lineage>
</organism>
<evidence type="ECO:0000256" key="2">
    <source>
        <dbReference type="ARBA" id="ARBA00007599"/>
    </source>
</evidence>
<dbReference type="Pfam" id="PF02367">
    <property type="entry name" value="TsaE"/>
    <property type="match status" value="1"/>
</dbReference>
<evidence type="ECO:0000256" key="1">
    <source>
        <dbReference type="ARBA" id="ARBA00004496"/>
    </source>
</evidence>
<dbReference type="PANTHER" id="PTHR33540:SF2">
    <property type="entry name" value="TRNA THREONYLCARBAMOYLADENOSINE BIOSYNTHESIS PROTEIN TSAE"/>
    <property type="match status" value="1"/>
</dbReference>
<dbReference type="AlphaFoldDB" id="A0A4Q0P9J6"/>
<keyword evidence="5" id="KW-0819">tRNA processing</keyword>
<sequence length="135" mass="15531">MELTYDLTQVDEVADSILKHAEHKIILFHGDLGAGKTTLIKSLVSKLGSEDTVSSPTFSIVNEYATTDNNVILHFDLYRLNSEEEAYDIGIEEYLERDCWKFIEWPERINIFNTFAVHSATIISVNESMRRLKFN</sequence>
<keyword evidence="12" id="KW-1185">Reference proteome</keyword>
<keyword evidence="9" id="KW-0460">Magnesium</keyword>
<proteinExistence type="inferred from homology"/>
<dbReference type="GO" id="GO:0005524">
    <property type="term" value="F:ATP binding"/>
    <property type="evidence" value="ECO:0007669"/>
    <property type="project" value="UniProtKB-KW"/>
</dbReference>
<evidence type="ECO:0000256" key="8">
    <source>
        <dbReference type="ARBA" id="ARBA00022840"/>
    </source>
</evidence>
<evidence type="ECO:0000256" key="4">
    <source>
        <dbReference type="ARBA" id="ARBA00022490"/>
    </source>
</evidence>
<evidence type="ECO:0000256" key="7">
    <source>
        <dbReference type="ARBA" id="ARBA00022741"/>
    </source>
</evidence>
<keyword evidence="6" id="KW-0479">Metal-binding</keyword>
<evidence type="ECO:0000256" key="10">
    <source>
        <dbReference type="ARBA" id="ARBA00032441"/>
    </source>
</evidence>
<dbReference type="EMBL" id="QOVM01000002">
    <property type="protein sequence ID" value="RXG23394.1"/>
    <property type="molecule type" value="Genomic_DNA"/>
</dbReference>
<keyword evidence="8" id="KW-0067">ATP-binding</keyword>